<reference evidence="2" key="1">
    <citation type="submission" date="2020-03" db="EMBL/GenBank/DDBJ databases">
        <title>Site-based positive gene gene selection in Geosmithia morbida across the United States reveals a broad range of putative effectors and factors for local host and environmental adapation.</title>
        <authorList>
            <person name="Onufrak A."/>
            <person name="Murdoch R.W."/>
            <person name="Gazis R."/>
            <person name="Huff M."/>
            <person name="Staton M."/>
            <person name="Klingeman W."/>
            <person name="Hadziabdic D."/>
        </authorList>
    </citation>
    <scope>NUCLEOTIDE SEQUENCE</scope>
    <source>
        <strain evidence="2">1262</strain>
    </source>
</reference>
<feature type="signal peptide" evidence="1">
    <location>
        <begin position="1"/>
        <end position="20"/>
    </location>
</feature>
<evidence type="ECO:0000313" key="2">
    <source>
        <dbReference type="EMBL" id="KAF4126398.1"/>
    </source>
</evidence>
<dbReference type="AlphaFoldDB" id="A0A9P4Z0E3"/>
<dbReference type="InterPro" id="IPR024079">
    <property type="entry name" value="MetalloPept_cat_dom_sf"/>
</dbReference>
<dbReference type="SUPFAM" id="SSF55486">
    <property type="entry name" value="Metalloproteases ('zincins'), catalytic domain"/>
    <property type="match status" value="1"/>
</dbReference>
<dbReference type="GO" id="GO:0008237">
    <property type="term" value="F:metallopeptidase activity"/>
    <property type="evidence" value="ECO:0007669"/>
    <property type="project" value="InterPro"/>
</dbReference>
<evidence type="ECO:0000256" key="1">
    <source>
        <dbReference type="SAM" id="SignalP"/>
    </source>
</evidence>
<dbReference type="EMBL" id="JAANYQ010000001">
    <property type="protein sequence ID" value="KAF4126398.1"/>
    <property type="molecule type" value="Genomic_DNA"/>
</dbReference>
<keyword evidence="3" id="KW-1185">Reference proteome</keyword>
<sequence length="291" mass="32295">MAKASLFALMGAAMPSTVSAAEWNYTLPLPAAVPRLDLRGTINDGLLEALPMRTNYTIEPWGYGWIPKDCKREIEAQDYKSVDVEVFNVFGRMPLDMREFVSEVILLPSFVYEESVAHTSSEGSITFQDDGLFQTVMAHEMSHQLDWYGQADITGGGGAGAPFSNSKIWQDNYNLDTACVTDYARTKWSEDFAESGAMGLYDRLVPGGLRAAYPSTDGAYHQLHTFETYMESYIAPKPKSTCTHRRSNGEAVPLTESMRALGKKPDTSFASFADVEVLPRPEESFTLCYPL</sequence>
<name>A0A9P4Z0E3_9HYPO</name>
<proteinExistence type="predicted"/>
<dbReference type="Gene3D" id="3.40.390.10">
    <property type="entry name" value="Collagenase (Catalytic Domain)"/>
    <property type="match status" value="1"/>
</dbReference>
<gene>
    <name evidence="2" type="ORF">GMORB2_0134</name>
</gene>
<keyword evidence="1" id="KW-0732">Signal</keyword>
<organism evidence="2 3">
    <name type="scientific">Geosmithia morbida</name>
    <dbReference type="NCBI Taxonomy" id="1094350"/>
    <lineage>
        <taxon>Eukaryota</taxon>
        <taxon>Fungi</taxon>
        <taxon>Dikarya</taxon>
        <taxon>Ascomycota</taxon>
        <taxon>Pezizomycotina</taxon>
        <taxon>Sordariomycetes</taxon>
        <taxon>Hypocreomycetidae</taxon>
        <taxon>Hypocreales</taxon>
        <taxon>Bionectriaceae</taxon>
        <taxon>Geosmithia</taxon>
    </lineage>
</organism>
<dbReference type="GeneID" id="55966364"/>
<evidence type="ECO:0000313" key="3">
    <source>
        <dbReference type="Proteomes" id="UP000749293"/>
    </source>
</evidence>
<feature type="chain" id="PRO_5040335553" evidence="1">
    <location>
        <begin position="21"/>
        <end position="291"/>
    </location>
</feature>
<dbReference type="OrthoDB" id="2142213at2759"/>
<dbReference type="RefSeq" id="XP_035325050.1">
    <property type="nucleotide sequence ID" value="XM_035462120.1"/>
</dbReference>
<accession>A0A9P4Z0E3</accession>
<comment type="caution">
    <text evidence="2">The sequence shown here is derived from an EMBL/GenBank/DDBJ whole genome shotgun (WGS) entry which is preliminary data.</text>
</comment>
<dbReference type="Proteomes" id="UP000749293">
    <property type="component" value="Unassembled WGS sequence"/>
</dbReference>
<protein>
    <submittedName>
        <fullName evidence="2">Uncharacterized protein</fullName>
    </submittedName>
</protein>